<dbReference type="CDD" id="cd07436">
    <property type="entry name" value="PHP_PolX"/>
    <property type="match status" value="1"/>
</dbReference>
<dbReference type="GO" id="GO:0140078">
    <property type="term" value="F:class I DNA-(apurinic or apyrimidinic site) endonuclease activity"/>
    <property type="evidence" value="ECO:0007669"/>
    <property type="project" value="UniProtKB-EC"/>
</dbReference>
<dbReference type="InterPro" id="IPR022311">
    <property type="entry name" value="PolX-like"/>
</dbReference>
<evidence type="ECO:0000256" key="10">
    <source>
        <dbReference type="ARBA" id="ARBA00022705"/>
    </source>
</evidence>
<feature type="domain" description="DNA-directed DNA polymerase X" evidence="25">
    <location>
        <begin position="3"/>
        <end position="357"/>
    </location>
</feature>
<evidence type="ECO:0000256" key="20">
    <source>
        <dbReference type="ARBA" id="ARBA00045548"/>
    </source>
</evidence>
<dbReference type="InterPro" id="IPR010994">
    <property type="entry name" value="RuvA_2-like"/>
</dbReference>
<dbReference type="InterPro" id="IPR004013">
    <property type="entry name" value="PHP_dom"/>
</dbReference>
<evidence type="ECO:0000256" key="14">
    <source>
        <dbReference type="ARBA" id="ARBA00023053"/>
    </source>
</evidence>
<evidence type="ECO:0000256" key="19">
    <source>
        <dbReference type="ARBA" id="ARBA00044678"/>
    </source>
</evidence>
<comment type="catalytic activity">
    <reaction evidence="21">
        <text>DNA(n) + a 2'-deoxyribonucleoside 5'-triphosphate = DNA(n+1) + diphosphate</text>
        <dbReference type="Rhea" id="RHEA:22508"/>
        <dbReference type="Rhea" id="RHEA-COMP:17339"/>
        <dbReference type="Rhea" id="RHEA-COMP:17340"/>
        <dbReference type="ChEBI" id="CHEBI:33019"/>
        <dbReference type="ChEBI" id="CHEBI:61560"/>
        <dbReference type="ChEBI" id="CHEBI:173112"/>
        <dbReference type="EC" id="2.7.7.7"/>
    </reaction>
</comment>
<dbReference type="SUPFAM" id="SSF47802">
    <property type="entry name" value="DNA polymerase beta, N-terminal domain-like"/>
    <property type="match status" value="1"/>
</dbReference>
<keyword evidence="12" id="KW-0832">Ubl conjugation</keyword>
<keyword evidence="7" id="KW-0237">DNA synthesis</keyword>
<dbReference type="Gene3D" id="1.10.150.110">
    <property type="entry name" value="DNA polymerase beta, N-terminal domain-like"/>
    <property type="match status" value="1"/>
</dbReference>
<keyword evidence="6" id="KW-0488">Methylation</keyword>
<dbReference type="SUPFAM" id="SSF89550">
    <property type="entry name" value="PHP domain-like"/>
    <property type="match status" value="1"/>
</dbReference>
<comment type="cofactor">
    <cofactor evidence="1">
        <name>Mg(2+)</name>
        <dbReference type="ChEBI" id="CHEBI:18420"/>
    </cofactor>
</comment>
<dbReference type="GO" id="GO:0003887">
    <property type="term" value="F:DNA-directed DNA polymerase activity"/>
    <property type="evidence" value="ECO:0007669"/>
    <property type="project" value="UniProtKB-KW"/>
</dbReference>
<feature type="region of interest" description="Disordered" evidence="22">
    <location>
        <begin position="289"/>
        <end position="329"/>
    </location>
</feature>
<evidence type="ECO:0000256" key="18">
    <source>
        <dbReference type="ARBA" id="ARBA00044632"/>
    </source>
</evidence>
<comment type="subcellular location">
    <subcellularLocation>
        <location evidence="2">Cytoplasm</location>
    </subcellularLocation>
</comment>
<keyword evidence="27" id="KW-1185">Reference proteome</keyword>
<reference evidence="26" key="2">
    <citation type="submission" date="2020-09" db="EMBL/GenBank/DDBJ databases">
        <authorList>
            <person name="Sun Q."/>
            <person name="Zhou Y."/>
        </authorList>
    </citation>
    <scope>NUCLEOTIDE SEQUENCE</scope>
    <source>
        <strain evidence="26">CGMCC 1.14988</strain>
    </source>
</reference>
<dbReference type="SMART" id="SM00278">
    <property type="entry name" value="HhH1"/>
    <property type="match status" value="3"/>
</dbReference>
<dbReference type="Gene3D" id="1.10.150.20">
    <property type="entry name" value="5' to 3' exonuclease, C-terminal subdomain"/>
    <property type="match status" value="1"/>
</dbReference>
<feature type="domain" description="Polymerase/histidinol phosphatase N-terminal" evidence="24">
    <location>
        <begin position="381"/>
        <end position="460"/>
    </location>
</feature>
<evidence type="ECO:0000256" key="11">
    <source>
        <dbReference type="ARBA" id="ARBA00022763"/>
    </source>
</evidence>
<protein>
    <recommendedName>
        <fullName evidence="5">DNA polymerase beta</fullName>
        <ecNumber evidence="3">2.7.7.7</ecNumber>
        <ecNumber evidence="4">4.2.99.18</ecNumber>
    </recommendedName>
    <alternativeName>
        <fullName evidence="16">5'-deoxyribose-phosphate lyase</fullName>
    </alternativeName>
    <alternativeName>
        <fullName evidence="17">AP lyase</fullName>
    </alternativeName>
</protein>
<keyword evidence="13" id="KW-0239">DNA-directed DNA polymerase</keyword>
<dbReference type="InterPro" id="IPR029398">
    <property type="entry name" value="PolB_thumb"/>
</dbReference>
<dbReference type="InterPro" id="IPR037160">
    <property type="entry name" value="DNA_Pol_thumb_sf"/>
</dbReference>
<evidence type="ECO:0000256" key="12">
    <source>
        <dbReference type="ARBA" id="ARBA00022843"/>
    </source>
</evidence>
<keyword evidence="14" id="KW-0915">Sodium</keyword>
<feature type="domain" description="Helix-hairpin-helix DNA-binding motif class 1" evidence="23">
    <location>
        <begin position="54"/>
        <end position="73"/>
    </location>
</feature>
<dbReference type="GO" id="GO:0042578">
    <property type="term" value="F:phosphoric ester hydrolase activity"/>
    <property type="evidence" value="ECO:0007669"/>
    <property type="project" value="TreeGrafter"/>
</dbReference>
<dbReference type="Gene3D" id="3.30.210.10">
    <property type="entry name" value="DNA polymerase, thumb domain"/>
    <property type="match status" value="1"/>
</dbReference>
<dbReference type="PANTHER" id="PTHR36928:SF1">
    <property type="entry name" value="PHOSPHATASE YCDX-RELATED"/>
    <property type="match status" value="1"/>
</dbReference>
<keyword evidence="10" id="KW-0235">DNA replication</keyword>
<evidence type="ECO:0000256" key="16">
    <source>
        <dbReference type="ARBA" id="ARBA00035717"/>
    </source>
</evidence>
<evidence type="ECO:0000256" key="2">
    <source>
        <dbReference type="ARBA" id="ARBA00004496"/>
    </source>
</evidence>
<evidence type="ECO:0000256" key="1">
    <source>
        <dbReference type="ARBA" id="ARBA00001946"/>
    </source>
</evidence>
<evidence type="ECO:0000259" key="25">
    <source>
        <dbReference type="SMART" id="SM00483"/>
    </source>
</evidence>
<dbReference type="EC" id="2.7.7.7" evidence="3"/>
<organism evidence="26 27">
    <name type="scientific">Egicoccus halophilus</name>
    <dbReference type="NCBI Taxonomy" id="1670830"/>
    <lineage>
        <taxon>Bacteria</taxon>
        <taxon>Bacillati</taxon>
        <taxon>Actinomycetota</taxon>
        <taxon>Nitriliruptoria</taxon>
        <taxon>Egicoccales</taxon>
        <taxon>Egicoccaceae</taxon>
        <taxon>Egicoccus</taxon>
    </lineage>
</organism>
<comment type="catalytic activity">
    <reaction evidence="19">
        <text>a 5'-end 2'-deoxyribose-2'-deoxyribonucleotide-DNA = (2E,4S)-4-hydroxypenten-2-al-5-phosphate + a 5'-end 5'-phospho-2'-deoxyribonucleoside-DNA + H(+)</text>
        <dbReference type="Rhea" id="RHEA:76255"/>
        <dbReference type="Rhea" id="RHEA-COMP:13180"/>
        <dbReference type="Rhea" id="RHEA-COMP:18657"/>
        <dbReference type="ChEBI" id="CHEBI:15378"/>
        <dbReference type="ChEBI" id="CHEBI:136412"/>
        <dbReference type="ChEBI" id="CHEBI:195194"/>
        <dbReference type="ChEBI" id="CHEBI:195195"/>
    </reaction>
</comment>
<feature type="domain" description="Helix-hairpin-helix DNA-binding motif class 1" evidence="23">
    <location>
        <begin position="94"/>
        <end position="113"/>
    </location>
</feature>
<comment type="caution">
    <text evidence="26">The sequence shown here is derived from an EMBL/GenBank/DDBJ whole genome shotgun (WGS) entry which is preliminary data.</text>
</comment>
<evidence type="ECO:0000259" key="23">
    <source>
        <dbReference type="SMART" id="SM00278"/>
    </source>
</evidence>
<comment type="catalytic activity">
    <reaction evidence="18">
        <text>2'-deoxyribonucleotide-(2'-deoxyribose 5'-phosphate)-2'-deoxyribonucleotide-DNA = a 3'-end 2'-deoxyribonucleotide-(2,3-dehydro-2,3-deoxyribose 5'-phosphate)-DNA + a 5'-end 5'-phospho-2'-deoxyribonucleoside-DNA + H(+)</text>
        <dbReference type="Rhea" id="RHEA:66592"/>
        <dbReference type="Rhea" id="RHEA-COMP:13180"/>
        <dbReference type="Rhea" id="RHEA-COMP:16897"/>
        <dbReference type="Rhea" id="RHEA-COMP:17067"/>
        <dbReference type="ChEBI" id="CHEBI:15378"/>
        <dbReference type="ChEBI" id="CHEBI:136412"/>
        <dbReference type="ChEBI" id="CHEBI:157695"/>
        <dbReference type="ChEBI" id="CHEBI:167181"/>
        <dbReference type="EC" id="4.2.99.18"/>
    </reaction>
</comment>
<evidence type="ECO:0000259" key="24">
    <source>
        <dbReference type="SMART" id="SM00481"/>
    </source>
</evidence>
<dbReference type="EMBL" id="BMHA01000008">
    <property type="protein sequence ID" value="GGI07514.1"/>
    <property type="molecule type" value="Genomic_DNA"/>
</dbReference>
<dbReference type="GO" id="GO:0008270">
    <property type="term" value="F:zinc ion binding"/>
    <property type="evidence" value="ECO:0007669"/>
    <property type="project" value="TreeGrafter"/>
</dbReference>
<dbReference type="InterPro" id="IPR002054">
    <property type="entry name" value="DNA-dir_DNA_pol_X"/>
</dbReference>
<feature type="domain" description="Helix-hairpin-helix DNA-binding motif class 1" evidence="23">
    <location>
        <begin position="129"/>
        <end position="148"/>
    </location>
</feature>
<gene>
    <name evidence="26" type="ORF">GCM10011354_24480</name>
</gene>
<dbReference type="SMART" id="SM00483">
    <property type="entry name" value="POLXc"/>
    <property type="match status" value="1"/>
</dbReference>
<dbReference type="Gene3D" id="3.20.20.140">
    <property type="entry name" value="Metal-dependent hydrolases"/>
    <property type="match status" value="1"/>
</dbReference>
<dbReference type="InterPro" id="IPR003583">
    <property type="entry name" value="Hlx-hairpin-Hlx_DNA-bd_motif"/>
</dbReference>
<dbReference type="AlphaFoldDB" id="A0A8J3EUE1"/>
<feature type="compositionally biased region" description="Basic and acidic residues" evidence="22">
    <location>
        <begin position="318"/>
        <end position="329"/>
    </location>
</feature>
<evidence type="ECO:0000313" key="27">
    <source>
        <dbReference type="Proteomes" id="UP000650511"/>
    </source>
</evidence>
<dbReference type="RefSeq" id="WP_130649851.1">
    <property type="nucleotide sequence ID" value="NZ_BMHA01000008.1"/>
</dbReference>
<comment type="function">
    <text evidence="20">Repair polymerase that plays a key role in base-excision repair. During this process, the damaged base is excised by specific DNA glycosylases, the DNA backbone is nicked at the abasic site by an apurinic/apyrimidic (AP) endonuclease, and POLB removes 5'-deoxyribose-phosphate from the preincised AP site acting as a 5'-deoxyribose-phosphate lyase (5'-dRP lyase); through its DNA polymerase activity, it adds one nucleotide to the 3' end of the arising single-nucleotide gap. Conducts 'gap-filling' DNA synthesis in a stepwise distributive fashion rather than in a processive fashion as for other DNA polymerases. It is also able to cleave sugar-phosphate bonds 3' to an intact AP site, acting as an AP lyase.</text>
</comment>
<dbReference type="CDD" id="cd00141">
    <property type="entry name" value="NT_POLXc"/>
    <property type="match status" value="1"/>
</dbReference>
<evidence type="ECO:0000256" key="7">
    <source>
        <dbReference type="ARBA" id="ARBA00022634"/>
    </source>
</evidence>
<dbReference type="SUPFAM" id="SSF47781">
    <property type="entry name" value="RuvA domain 2-like"/>
    <property type="match status" value="1"/>
</dbReference>
<dbReference type="SUPFAM" id="SSF81301">
    <property type="entry name" value="Nucleotidyltransferase"/>
    <property type="match status" value="1"/>
</dbReference>
<feature type="compositionally biased region" description="Acidic residues" evidence="22">
    <location>
        <begin position="307"/>
        <end position="317"/>
    </location>
</feature>
<evidence type="ECO:0000256" key="5">
    <source>
        <dbReference type="ARBA" id="ARBA00020020"/>
    </source>
</evidence>
<dbReference type="Pfam" id="PF02811">
    <property type="entry name" value="PHP"/>
    <property type="match status" value="1"/>
</dbReference>
<evidence type="ECO:0000256" key="13">
    <source>
        <dbReference type="ARBA" id="ARBA00022932"/>
    </source>
</evidence>
<evidence type="ECO:0000256" key="15">
    <source>
        <dbReference type="ARBA" id="ARBA00023204"/>
    </source>
</evidence>
<dbReference type="EC" id="4.2.99.18" evidence="4"/>
<dbReference type="InterPro" id="IPR047967">
    <property type="entry name" value="PolX_PHP"/>
</dbReference>
<dbReference type="PRINTS" id="PR00870">
    <property type="entry name" value="DNAPOLXBETA"/>
</dbReference>
<dbReference type="InterPro" id="IPR003141">
    <property type="entry name" value="Pol/His_phosphatase_N"/>
</dbReference>
<keyword evidence="9" id="KW-0548">Nucleotidyltransferase</keyword>
<evidence type="ECO:0000256" key="21">
    <source>
        <dbReference type="ARBA" id="ARBA00049244"/>
    </source>
</evidence>
<dbReference type="Pfam" id="PF14716">
    <property type="entry name" value="HHH_8"/>
    <property type="match status" value="1"/>
</dbReference>
<evidence type="ECO:0000256" key="17">
    <source>
        <dbReference type="ARBA" id="ARBA00035726"/>
    </source>
</evidence>
<dbReference type="PIRSF" id="PIRSF005047">
    <property type="entry name" value="UCP005047_YshC"/>
    <property type="match status" value="1"/>
</dbReference>
<dbReference type="InterPro" id="IPR050243">
    <property type="entry name" value="PHP_phosphatase"/>
</dbReference>
<dbReference type="Proteomes" id="UP000650511">
    <property type="component" value="Unassembled WGS sequence"/>
</dbReference>
<evidence type="ECO:0000256" key="4">
    <source>
        <dbReference type="ARBA" id="ARBA00012720"/>
    </source>
</evidence>
<evidence type="ECO:0000256" key="9">
    <source>
        <dbReference type="ARBA" id="ARBA00022695"/>
    </source>
</evidence>
<evidence type="ECO:0000256" key="6">
    <source>
        <dbReference type="ARBA" id="ARBA00022481"/>
    </source>
</evidence>
<evidence type="ECO:0000313" key="26">
    <source>
        <dbReference type="EMBL" id="GGI07514.1"/>
    </source>
</evidence>
<dbReference type="PANTHER" id="PTHR36928">
    <property type="entry name" value="PHOSPHATASE YCDX-RELATED"/>
    <property type="match status" value="1"/>
</dbReference>
<dbReference type="GO" id="GO:0003677">
    <property type="term" value="F:DNA binding"/>
    <property type="evidence" value="ECO:0007669"/>
    <property type="project" value="InterPro"/>
</dbReference>
<dbReference type="SMART" id="SM00481">
    <property type="entry name" value="POLIIIAc"/>
    <property type="match status" value="1"/>
</dbReference>
<name>A0A8J3EUE1_9ACTN</name>
<dbReference type="InterPro" id="IPR043519">
    <property type="entry name" value="NT_sf"/>
</dbReference>
<dbReference type="Pfam" id="PF14520">
    <property type="entry name" value="HHH_5"/>
    <property type="match status" value="1"/>
</dbReference>
<dbReference type="GO" id="GO:0005829">
    <property type="term" value="C:cytosol"/>
    <property type="evidence" value="ECO:0007669"/>
    <property type="project" value="TreeGrafter"/>
</dbReference>
<dbReference type="InterPro" id="IPR027421">
    <property type="entry name" value="DNA_pol_lamdba_lyase_dom_sf"/>
</dbReference>
<proteinExistence type="predicted"/>
<dbReference type="InterPro" id="IPR016195">
    <property type="entry name" value="Pol/histidinol_Pase-like"/>
</dbReference>
<keyword evidence="11" id="KW-0227">DNA damage</keyword>
<reference evidence="26" key="1">
    <citation type="journal article" date="2014" name="Int. J. Syst. Evol. Microbiol.">
        <title>Complete genome sequence of Corynebacterium casei LMG S-19264T (=DSM 44701T), isolated from a smear-ripened cheese.</title>
        <authorList>
            <consortium name="US DOE Joint Genome Institute (JGI-PGF)"/>
            <person name="Walter F."/>
            <person name="Albersmeier A."/>
            <person name="Kalinowski J."/>
            <person name="Ruckert C."/>
        </authorList>
    </citation>
    <scope>NUCLEOTIDE SEQUENCE</scope>
    <source>
        <strain evidence="26">CGMCC 1.14988</strain>
    </source>
</reference>
<accession>A0A8J3EUE1</accession>
<dbReference type="InterPro" id="IPR010996">
    <property type="entry name" value="HHH_MUS81"/>
</dbReference>
<dbReference type="InterPro" id="IPR002008">
    <property type="entry name" value="DNA_pol_X_beta-like"/>
</dbReference>
<dbReference type="GO" id="GO:0006281">
    <property type="term" value="P:DNA repair"/>
    <property type="evidence" value="ECO:0007669"/>
    <property type="project" value="UniProtKB-KW"/>
</dbReference>
<keyword evidence="8" id="KW-0808">Transferase</keyword>
<evidence type="ECO:0000256" key="8">
    <source>
        <dbReference type="ARBA" id="ARBA00022679"/>
    </source>
</evidence>
<dbReference type="Pfam" id="PF14791">
    <property type="entry name" value="DNA_pol_B_thumb"/>
    <property type="match status" value="1"/>
</dbReference>
<evidence type="ECO:0000256" key="3">
    <source>
        <dbReference type="ARBA" id="ARBA00012417"/>
    </source>
</evidence>
<evidence type="ECO:0000256" key="22">
    <source>
        <dbReference type="SAM" id="MobiDB-lite"/>
    </source>
</evidence>
<keyword evidence="15" id="KW-0234">DNA repair</keyword>
<sequence length="617" mass="66666">MLPSNADVARVLGELAVLSEIDEGSPQAFRVRAYQNAQRSIEQQTGEVARMSASQLAGLKGIGRSTADKIREYVDTGSIRKLEELRARHPVGKQELLRVPGLGPKTIGLLDELLGVRDLPSLRAALDDGRIAALPGLGEKTADNLRRAIEQLGLSSKQTRVPLHVAKPLAERLVAALERLDAVEQAAYAGSVRRFRETIGDLDVLVASRDPATVTEAFLGLGEIASVIGSGATKTSVLTSEGVQVDLRVVPPESFGAALLYFTGSRAHNIRLRQRALRRGLTLNEYALARLPEDEQEPAAPHVGEDREADGEADPGADGERDATGDTRRDLEVMAQGTEEEVYAALGLPYIAAELREDDGEIEAAEAGTAPQLVERADLRGDLHDHTDWSGDGRASLEDMVAGAVARGHAYLGLTDHAEDLRINGISRDGMLRQRRLVRELEQERGDIRLLHGAELNIGVDGSLDYDAEFLAGFDWLVASVHSHFTRPVGEQTARVLAAIRHPSVTAIGHLHGRMIGKRPGIELDLDRVLDAAVETGTAIEVNSNLRRLDASAEVIREGARRGVTFVISTDAHAVGELDNLRHGVANARRGGLPRDQVANTWPLERFESWVAAVRGA</sequence>
<dbReference type="Gene3D" id="3.30.460.10">
    <property type="entry name" value="Beta Polymerase, domain 2"/>
    <property type="match status" value="1"/>
</dbReference>
<dbReference type="OrthoDB" id="9808747at2"/>